<gene>
    <name evidence="2" type="ORF">RND71_018285</name>
</gene>
<dbReference type="AlphaFoldDB" id="A0AAE1S2G7"/>
<evidence type="ECO:0000313" key="2">
    <source>
        <dbReference type="EMBL" id="KAK4363044.1"/>
    </source>
</evidence>
<dbReference type="EMBL" id="JAVYJV010000009">
    <property type="protein sequence ID" value="KAK4363044.1"/>
    <property type="molecule type" value="Genomic_DNA"/>
</dbReference>
<name>A0AAE1S2G7_9SOLA</name>
<proteinExistence type="predicted"/>
<evidence type="ECO:0000256" key="1">
    <source>
        <dbReference type="SAM" id="MobiDB-lite"/>
    </source>
</evidence>
<feature type="compositionally biased region" description="Basic and acidic residues" evidence="1">
    <location>
        <begin position="67"/>
        <end position="99"/>
    </location>
</feature>
<accession>A0AAE1S2G7</accession>
<organism evidence="2 3">
    <name type="scientific">Anisodus tanguticus</name>
    <dbReference type="NCBI Taxonomy" id="243964"/>
    <lineage>
        <taxon>Eukaryota</taxon>
        <taxon>Viridiplantae</taxon>
        <taxon>Streptophyta</taxon>
        <taxon>Embryophyta</taxon>
        <taxon>Tracheophyta</taxon>
        <taxon>Spermatophyta</taxon>
        <taxon>Magnoliopsida</taxon>
        <taxon>eudicotyledons</taxon>
        <taxon>Gunneridae</taxon>
        <taxon>Pentapetalae</taxon>
        <taxon>asterids</taxon>
        <taxon>lamiids</taxon>
        <taxon>Solanales</taxon>
        <taxon>Solanaceae</taxon>
        <taxon>Solanoideae</taxon>
        <taxon>Hyoscyameae</taxon>
        <taxon>Anisodus</taxon>
    </lineage>
</organism>
<sequence length="565" mass="61387">MRQKHVTTQLRGHRLQHLTDLDDSLDKGVDKQECILSVMSGPNFSLHIDDSQSISVGSPKLNQGDLKSCDDPKTRQSKKVDEEMTGKDVDNVKRKGEERVSTVDSDDENVTKKSAVESHNLPCESIPEKTPDTIPATPDDTDDTKVKNVFPIEDERFLLDLEGLAFEHITEPSLSECSDGFFCTQEPKVDMGQSSRGDVESSNVDIKELESFWIHEDAFVYSGGLHTDGNQGVRGDDENVKDVTPNDGVGSGDSSNEVVGGCVSDGLGGDVGEENDSQSNFLFVSVSESITAAISQKYYNDKKDENEKVTDVSANTQDLVDEEFFKNLSESDIAVITQAAKVGVAWTEVIGDEQSIKDGYPENTTINAVVTEQARENVLPQGGDIKSAAIGNEYVDGGLAKRNDFVLDPPPEYVARSQNGQLADELSIKAKDIVKYFGVGPSGASGGDSNSKEEDPHFVIPLVTNVVEINYDQTIPVALQRVGQDDLLIDCGVFVACFAEYLIENIEISIANFEIDGLRSRYGGNENISIFNGDISACPSVVAFLATAVACYCIAPKRRVMESHA</sequence>
<protein>
    <submittedName>
        <fullName evidence="2">Uncharacterized protein</fullName>
    </submittedName>
</protein>
<evidence type="ECO:0000313" key="3">
    <source>
        <dbReference type="Proteomes" id="UP001291623"/>
    </source>
</evidence>
<reference evidence="2" key="1">
    <citation type="submission" date="2023-12" db="EMBL/GenBank/DDBJ databases">
        <title>Genome assembly of Anisodus tanguticus.</title>
        <authorList>
            <person name="Wang Y.-J."/>
        </authorList>
    </citation>
    <scope>NUCLEOTIDE SEQUENCE</scope>
    <source>
        <strain evidence="2">KB-2021</strain>
        <tissue evidence="2">Leaf</tissue>
    </source>
</reference>
<dbReference type="Proteomes" id="UP001291623">
    <property type="component" value="Unassembled WGS sequence"/>
</dbReference>
<feature type="region of interest" description="Disordered" evidence="1">
    <location>
        <begin position="122"/>
        <end position="144"/>
    </location>
</feature>
<keyword evidence="3" id="KW-1185">Reference proteome</keyword>
<comment type="caution">
    <text evidence="2">The sequence shown here is derived from an EMBL/GenBank/DDBJ whole genome shotgun (WGS) entry which is preliminary data.</text>
</comment>
<feature type="region of interest" description="Disordered" evidence="1">
    <location>
        <begin position="50"/>
        <end position="99"/>
    </location>
</feature>